<dbReference type="AlphaFoldDB" id="A0A6G5AIE0"/>
<proteinExistence type="predicted"/>
<accession>A0A6G5AIE0</accession>
<evidence type="ECO:0000313" key="2">
    <source>
        <dbReference type="EMBL" id="NIE49960.1"/>
    </source>
</evidence>
<feature type="region of interest" description="Disordered" evidence="1">
    <location>
        <begin position="151"/>
        <end position="181"/>
    </location>
</feature>
<name>A0A6G5AIE0_RHIMP</name>
<reference evidence="2" key="1">
    <citation type="submission" date="2020-03" db="EMBL/GenBank/DDBJ databases">
        <title>A transcriptome and proteome of the tick Rhipicephalus microplus shaped by the genetic composition of its hosts and developmental stage.</title>
        <authorList>
            <person name="Garcia G.R."/>
            <person name="Ribeiro J.M.C."/>
            <person name="Maruyama S.R."/>
            <person name="Gardinasse L.G."/>
            <person name="Nelson K."/>
            <person name="Ferreira B.R."/>
            <person name="Andrade T.G."/>
            <person name="Santos I.K.F.M."/>
        </authorList>
    </citation>
    <scope>NUCLEOTIDE SEQUENCE</scope>
    <source>
        <strain evidence="2">NSGR</strain>
        <tissue evidence="2">Salivary glands</tissue>
    </source>
</reference>
<dbReference type="EMBL" id="GIKN01007687">
    <property type="protein sequence ID" value="NIE49960.1"/>
    <property type="molecule type" value="Transcribed_RNA"/>
</dbReference>
<organism evidence="2">
    <name type="scientific">Rhipicephalus microplus</name>
    <name type="common">Cattle tick</name>
    <name type="synonym">Boophilus microplus</name>
    <dbReference type="NCBI Taxonomy" id="6941"/>
    <lineage>
        <taxon>Eukaryota</taxon>
        <taxon>Metazoa</taxon>
        <taxon>Ecdysozoa</taxon>
        <taxon>Arthropoda</taxon>
        <taxon>Chelicerata</taxon>
        <taxon>Arachnida</taxon>
        <taxon>Acari</taxon>
        <taxon>Parasitiformes</taxon>
        <taxon>Ixodida</taxon>
        <taxon>Ixodoidea</taxon>
        <taxon>Ixodidae</taxon>
        <taxon>Rhipicephalinae</taxon>
        <taxon>Rhipicephalus</taxon>
        <taxon>Boophilus</taxon>
    </lineage>
</organism>
<sequence>MSRGHTQSPHAWQRYAHKACVTADILRSGAEIPGLWRRRHSRNMSPAGTYWHGWGGNAVKATPAKSRLQNAKPATRQELHICIIMASSSVLWEKELLTKTKSETVNHKQTCTPRGKRTVMQTPPFSNNLQKKKKKTWNVFFLVMRPKPTQFPSRKKVHETAERKGVKQDKHACQKRTAPYL</sequence>
<feature type="compositionally biased region" description="Basic and acidic residues" evidence="1">
    <location>
        <begin position="158"/>
        <end position="172"/>
    </location>
</feature>
<evidence type="ECO:0000256" key="1">
    <source>
        <dbReference type="SAM" id="MobiDB-lite"/>
    </source>
</evidence>
<protein>
    <submittedName>
        <fullName evidence="2">Uncharacterized protein</fullName>
    </submittedName>
</protein>
<feature type="region of interest" description="Disordered" evidence="1">
    <location>
        <begin position="106"/>
        <end position="127"/>
    </location>
</feature>